<dbReference type="InterPro" id="IPR007342">
    <property type="entry name" value="PsuG"/>
</dbReference>
<evidence type="ECO:0000256" key="5">
    <source>
        <dbReference type="ARBA" id="ARBA00023295"/>
    </source>
</evidence>
<dbReference type="InterPro" id="IPR022830">
    <property type="entry name" value="Indigdn_synthA-like"/>
</dbReference>
<dbReference type="SUPFAM" id="SSF110581">
    <property type="entry name" value="Indigoidine synthase A-like"/>
    <property type="match status" value="1"/>
</dbReference>
<dbReference type="Pfam" id="PF04227">
    <property type="entry name" value="Indigoidine_A"/>
    <property type="match status" value="1"/>
</dbReference>
<evidence type="ECO:0000256" key="3">
    <source>
        <dbReference type="ARBA" id="ARBA00023211"/>
    </source>
</evidence>
<keyword evidence="3" id="KW-0464">Manganese</keyword>
<dbReference type="PANTHER" id="PTHR42909">
    <property type="entry name" value="ZGC:136858"/>
    <property type="match status" value="1"/>
</dbReference>
<dbReference type="EMBL" id="JABCKV010000005">
    <property type="protein sequence ID" value="KAG5647939.1"/>
    <property type="molecule type" value="Genomic_DNA"/>
</dbReference>
<dbReference type="AlphaFoldDB" id="A0A9P7KFW4"/>
<reference evidence="6" key="1">
    <citation type="submission" date="2020-07" db="EMBL/GenBank/DDBJ databases">
        <authorList>
            <person name="Nieuwenhuis M."/>
            <person name="Van De Peppel L.J.J."/>
        </authorList>
    </citation>
    <scope>NUCLEOTIDE SEQUENCE</scope>
    <source>
        <strain evidence="6">AP01</strain>
        <tissue evidence="6">Mycelium</tissue>
    </source>
</reference>
<proteinExistence type="predicted"/>
<gene>
    <name evidence="6" type="ORF">DXG03_006973</name>
</gene>
<evidence type="ECO:0000256" key="1">
    <source>
        <dbReference type="ARBA" id="ARBA00022723"/>
    </source>
</evidence>
<organism evidence="6 7">
    <name type="scientific">Asterophora parasitica</name>
    <dbReference type="NCBI Taxonomy" id="117018"/>
    <lineage>
        <taxon>Eukaryota</taxon>
        <taxon>Fungi</taxon>
        <taxon>Dikarya</taxon>
        <taxon>Basidiomycota</taxon>
        <taxon>Agaricomycotina</taxon>
        <taxon>Agaricomycetes</taxon>
        <taxon>Agaricomycetidae</taxon>
        <taxon>Agaricales</taxon>
        <taxon>Tricholomatineae</taxon>
        <taxon>Lyophyllaceae</taxon>
        <taxon>Asterophora</taxon>
    </lineage>
</organism>
<evidence type="ECO:0000256" key="4">
    <source>
        <dbReference type="ARBA" id="ARBA00023239"/>
    </source>
</evidence>
<dbReference type="GO" id="GO:0005737">
    <property type="term" value="C:cytoplasm"/>
    <property type="evidence" value="ECO:0007669"/>
    <property type="project" value="TreeGrafter"/>
</dbReference>
<dbReference type="Gene3D" id="3.40.1790.10">
    <property type="entry name" value="Indigoidine synthase domain"/>
    <property type="match status" value="1"/>
</dbReference>
<evidence type="ECO:0000313" key="7">
    <source>
        <dbReference type="Proteomes" id="UP000775547"/>
    </source>
</evidence>
<dbReference type="GO" id="GO:0016798">
    <property type="term" value="F:hydrolase activity, acting on glycosyl bonds"/>
    <property type="evidence" value="ECO:0007669"/>
    <property type="project" value="UniProtKB-KW"/>
</dbReference>
<dbReference type="GO" id="GO:0046872">
    <property type="term" value="F:metal ion binding"/>
    <property type="evidence" value="ECO:0007669"/>
    <property type="project" value="UniProtKB-KW"/>
</dbReference>
<comment type="caution">
    <text evidence="6">The sequence shown here is derived from an EMBL/GenBank/DDBJ whole genome shotgun (WGS) entry which is preliminary data.</text>
</comment>
<evidence type="ECO:0008006" key="8">
    <source>
        <dbReference type="Google" id="ProtNLM"/>
    </source>
</evidence>
<dbReference type="PANTHER" id="PTHR42909:SF1">
    <property type="entry name" value="CARBOHYDRATE KINASE PFKB DOMAIN-CONTAINING PROTEIN"/>
    <property type="match status" value="1"/>
</dbReference>
<keyword evidence="5" id="KW-0326">Glycosidase</keyword>
<accession>A0A9P7KFW4</accession>
<keyword evidence="1" id="KW-0479">Metal-binding</keyword>
<dbReference type="GO" id="GO:0004730">
    <property type="term" value="F:pseudouridylate synthase activity"/>
    <property type="evidence" value="ECO:0007669"/>
    <property type="project" value="InterPro"/>
</dbReference>
<keyword evidence="7" id="KW-1185">Reference proteome</keyword>
<dbReference type="Proteomes" id="UP000775547">
    <property type="component" value="Unassembled WGS sequence"/>
</dbReference>
<name>A0A9P7KFW4_9AGAR</name>
<evidence type="ECO:0000313" key="6">
    <source>
        <dbReference type="EMBL" id="KAG5647939.1"/>
    </source>
</evidence>
<keyword evidence="2" id="KW-0378">Hydrolase</keyword>
<sequence length="181" mass="19268">MDVSADLNELTRCPVGLVSSGVKSILDIGRTLEYLETLGVPVLTYGTSREFPAFFSRHSGFNAPWNVTDPATAANVLHAQWKLGMNNGALFAVPIPAEYEAAGMSIQKAVDQAVAESEANGISKRGKEATPWLLARVSELTQGASRISNVALLENAALVGGKIAVEYQKLAIPTVRDDPSQ</sequence>
<protein>
    <recommendedName>
        <fullName evidence="8">Pseudouridine-5'-phosphate glycosidase</fullName>
    </recommendedName>
</protein>
<keyword evidence="4" id="KW-0456">Lyase</keyword>
<reference evidence="6" key="2">
    <citation type="submission" date="2021-10" db="EMBL/GenBank/DDBJ databases">
        <title>Phylogenomics reveals ancestral predisposition of the termite-cultivated fungus Termitomyces towards a domesticated lifestyle.</title>
        <authorList>
            <person name="Auxier B."/>
            <person name="Grum-Grzhimaylo A."/>
            <person name="Cardenas M.E."/>
            <person name="Lodge J.D."/>
            <person name="Laessoe T."/>
            <person name="Pedersen O."/>
            <person name="Smith M.E."/>
            <person name="Kuyper T.W."/>
            <person name="Franco-Molano E.A."/>
            <person name="Baroni T.J."/>
            <person name="Aanen D.K."/>
        </authorList>
    </citation>
    <scope>NUCLEOTIDE SEQUENCE</scope>
    <source>
        <strain evidence="6">AP01</strain>
        <tissue evidence="6">Mycelium</tissue>
    </source>
</reference>
<evidence type="ECO:0000256" key="2">
    <source>
        <dbReference type="ARBA" id="ARBA00022801"/>
    </source>
</evidence>
<dbReference type="OrthoDB" id="198885at2759"/>